<comment type="caution">
    <text evidence="1">The sequence shown here is derived from an EMBL/GenBank/DDBJ whole genome shotgun (WGS) entry which is preliminary data.</text>
</comment>
<dbReference type="EMBL" id="CM039439">
    <property type="protein sequence ID" value="KAI4296288.1"/>
    <property type="molecule type" value="Genomic_DNA"/>
</dbReference>
<protein>
    <submittedName>
        <fullName evidence="1">Uncharacterized protein</fullName>
    </submittedName>
</protein>
<proteinExistence type="predicted"/>
<reference evidence="1 2" key="1">
    <citation type="journal article" date="2022" name="DNA Res.">
        <title>Chromosomal-level genome assembly of the orchid tree Bauhinia variegata (Leguminosae; Cercidoideae) supports the allotetraploid origin hypothesis of Bauhinia.</title>
        <authorList>
            <person name="Zhong Y."/>
            <person name="Chen Y."/>
            <person name="Zheng D."/>
            <person name="Pang J."/>
            <person name="Liu Y."/>
            <person name="Luo S."/>
            <person name="Meng S."/>
            <person name="Qian L."/>
            <person name="Wei D."/>
            <person name="Dai S."/>
            <person name="Zhou R."/>
        </authorList>
    </citation>
    <scope>NUCLEOTIDE SEQUENCE [LARGE SCALE GENOMIC DNA]</scope>
    <source>
        <strain evidence="1">BV-YZ2020</strain>
    </source>
</reference>
<sequence length="459" mass="49358">MKSSLSLSMAPGFRSASFFVSTIILFLANANAVSSIPAGEFDSMLDTIRVRGYDLFCNAIVTSDVQFDLLLENSESSFRSFTFFAPTDASLFALDMTQTASSYTDTLRLHIVPRRLSLADLLGLPFGYSLPTLLPGRHLNLTRFPLSDGIAVDGVDIAFPSLYYGRDVVVHGLAGILSLRSPVRSSSNSASFPRTSLNSSGNSSVLAPSTSPVASPIPQITTSNVTSRNVRPPPPVQMKRTGHAPASEPTAVDSHSPEPAIFPVIRGNPPTSSPEILGSFSIQKNQTIHAPASEPTAVDSHSPEPAISPAIRGSSPASSPEIYLPAHTYVVKPVDSPGPAFTPSSESPGFHYGISLPPTGYSDEPPAPVSPDMWVPKKVEVSLTKTFTGGDQGQIETVDFTDEVPEMTRTLMEVQEMRTEKSEPLDSINGCVYKDEGLGLEHFIAHGRYQYMQCHRNDD</sequence>
<evidence type="ECO:0000313" key="2">
    <source>
        <dbReference type="Proteomes" id="UP000828941"/>
    </source>
</evidence>
<gene>
    <name evidence="1" type="ORF">L6164_036257</name>
</gene>
<name>A0ACB9KGG5_BAUVA</name>
<keyword evidence="2" id="KW-1185">Reference proteome</keyword>
<evidence type="ECO:0000313" key="1">
    <source>
        <dbReference type="EMBL" id="KAI4296288.1"/>
    </source>
</evidence>
<dbReference type="Proteomes" id="UP000828941">
    <property type="component" value="Chromosome 14"/>
</dbReference>
<accession>A0ACB9KGG5</accession>
<organism evidence="1 2">
    <name type="scientific">Bauhinia variegata</name>
    <name type="common">Purple orchid tree</name>
    <name type="synonym">Phanera variegata</name>
    <dbReference type="NCBI Taxonomy" id="167791"/>
    <lineage>
        <taxon>Eukaryota</taxon>
        <taxon>Viridiplantae</taxon>
        <taxon>Streptophyta</taxon>
        <taxon>Embryophyta</taxon>
        <taxon>Tracheophyta</taxon>
        <taxon>Spermatophyta</taxon>
        <taxon>Magnoliopsida</taxon>
        <taxon>eudicotyledons</taxon>
        <taxon>Gunneridae</taxon>
        <taxon>Pentapetalae</taxon>
        <taxon>rosids</taxon>
        <taxon>fabids</taxon>
        <taxon>Fabales</taxon>
        <taxon>Fabaceae</taxon>
        <taxon>Cercidoideae</taxon>
        <taxon>Cercideae</taxon>
        <taxon>Bauhiniinae</taxon>
        <taxon>Bauhinia</taxon>
    </lineage>
</organism>